<dbReference type="GO" id="GO:0016758">
    <property type="term" value="F:hexosyltransferase activity"/>
    <property type="evidence" value="ECO:0007669"/>
    <property type="project" value="UniProtKB-ARBA"/>
</dbReference>
<dbReference type="PANTHER" id="PTHR22916:SF3">
    <property type="entry name" value="UDP-GLCNAC:BETAGAL BETA-1,3-N-ACETYLGLUCOSAMINYLTRANSFERASE-LIKE PROTEIN 1"/>
    <property type="match status" value="1"/>
</dbReference>
<dbReference type="RefSeq" id="WP_024390815.1">
    <property type="nucleotide sequence ID" value="NZ_ALLE01000053.1"/>
</dbReference>
<gene>
    <name evidence="2" type="ORF">ID09_07055</name>
</gene>
<dbReference type="EMBL" id="CP008921">
    <property type="protein sequence ID" value="AIG43795.1"/>
    <property type="molecule type" value="Genomic_DNA"/>
</dbReference>
<accession>A0A075SS22</accession>
<organism evidence="2 3">
    <name type="scientific">Streptococcus suis 6407</name>
    <dbReference type="NCBI Taxonomy" id="1214179"/>
    <lineage>
        <taxon>Bacteria</taxon>
        <taxon>Bacillati</taxon>
        <taxon>Bacillota</taxon>
        <taxon>Bacilli</taxon>
        <taxon>Lactobacillales</taxon>
        <taxon>Streptococcaceae</taxon>
        <taxon>Streptococcus</taxon>
    </lineage>
</organism>
<dbReference type="Pfam" id="PF00535">
    <property type="entry name" value="Glycos_transf_2"/>
    <property type="match status" value="1"/>
</dbReference>
<evidence type="ECO:0000313" key="2">
    <source>
        <dbReference type="EMBL" id="AIG43795.1"/>
    </source>
</evidence>
<dbReference type="AlphaFoldDB" id="A0A075SS22"/>
<proteinExistence type="predicted"/>
<dbReference type="HOGENOM" id="CLU_025996_0_5_9"/>
<protein>
    <recommendedName>
        <fullName evidence="1">Glycosyltransferase 2-like domain-containing protein</fullName>
    </recommendedName>
</protein>
<dbReference type="InterPro" id="IPR001173">
    <property type="entry name" value="Glyco_trans_2-like"/>
</dbReference>
<sequence>MLNYNISVVIPTIGRTNLLERAIKSVLKQTVEVVEIIVVVDGKSEEVNLLCRRLENKKIKVLQLGSSHGGSYARNYGIDQAKGKWVALLDDDDEWFDNKLEKQIQLIHSYNNSVDMIFSQLVTYNKNGKKQILPRRKWKKHYRIDEYLFTPFFGKYAGYIQTSSILAKKELFVDFPFTNGLPKHQDWDWLLKIQSKDDLIVDCVEQPLLYYHQDISASVGKVNKWRESKKWIDSIFPQISWKSYGFFNILIVIPDMLNDASITKYEKITYFKEMRQNLKIKHIFSLRYIALLLKFFRLLIS</sequence>
<feature type="domain" description="Glycosyltransferase 2-like" evidence="1">
    <location>
        <begin position="7"/>
        <end position="159"/>
    </location>
</feature>
<evidence type="ECO:0000259" key="1">
    <source>
        <dbReference type="Pfam" id="PF00535"/>
    </source>
</evidence>
<name>A0A075SS22_STRSU</name>
<reference evidence="2 3" key="1">
    <citation type="journal article" date="2014" name="Genome Announc.">
        <title>Whole-Genome Sequence of Streptococcus suis Serotype 4 Reference Strain 6407.</title>
        <authorList>
            <person name="Wang K."/>
            <person name="Chen J."/>
            <person name="Yao H."/>
            <person name="Lu C."/>
        </authorList>
    </citation>
    <scope>NUCLEOTIDE SEQUENCE [LARGE SCALE GENOMIC DNA]</scope>
    <source>
        <strain evidence="2">6407</strain>
    </source>
</reference>
<dbReference type="PANTHER" id="PTHR22916">
    <property type="entry name" value="GLYCOSYLTRANSFERASE"/>
    <property type="match status" value="1"/>
</dbReference>
<dbReference type="InterPro" id="IPR029044">
    <property type="entry name" value="Nucleotide-diphossugar_trans"/>
</dbReference>
<dbReference type="CDD" id="cd00761">
    <property type="entry name" value="Glyco_tranf_GTA_type"/>
    <property type="match status" value="1"/>
</dbReference>
<dbReference type="Proteomes" id="UP000028185">
    <property type="component" value="Chromosome"/>
</dbReference>
<evidence type="ECO:0000313" key="3">
    <source>
        <dbReference type="Proteomes" id="UP000028185"/>
    </source>
</evidence>
<dbReference type="SUPFAM" id="SSF53448">
    <property type="entry name" value="Nucleotide-diphospho-sugar transferases"/>
    <property type="match status" value="1"/>
</dbReference>
<dbReference type="PATRIC" id="fig|1214179.4.peg.1388"/>
<dbReference type="Gene3D" id="3.90.550.10">
    <property type="entry name" value="Spore Coat Polysaccharide Biosynthesis Protein SpsA, Chain A"/>
    <property type="match status" value="1"/>
</dbReference>